<dbReference type="SUPFAM" id="SSF161093">
    <property type="entry name" value="MgtE membrane domain-like"/>
    <property type="match status" value="1"/>
</dbReference>
<accession>A0A7S6U326</accession>
<evidence type="ECO:0000256" key="5">
    <source>
        <dbReference type="ARBA" id="ARBA00022842"/>
    </source>
</evidence>
<comment type="similarity">
    <text evidence="2">Belongs to the SLC41A transporter family.</text>
</comment>
<evidence type="ECO:0000256" key="8">
    <source>
        <dbReference type="SAM" id="MobiDB-lite"/>
    </source>
</evidence>
<evidence type="ECO:0000256" key="6">
    <source>
        <dbReference type="ARBA" id="ARBA00022989"/>
    </source>
</evidence>
<dbReference type="InterPro" id="IPR006667">
    <property type="entry name" value="SLC41_membr_dom"/>
</dbReference>
<dbReference type="Pfam" id="PF01769">
    <property type="entry name" value="MgtE"/>
    <property type="match status" value="1"/>
</dbReference>
<proteinExistence type="inferred from homology"/>
<dbReference type="GO" id="GO:0008324">
    <property type="term" value="F:monoatomic cation transmembrane transporter activity"/>
    <property type="evidence" value="ECO:0007669"/>
    <property type="project" value="InterPro"/>
</dbReference>
<dbReference type="PANTHER" id="PTHR41394:SF8">
    <property type="entry name" value="MAGNESIUM TRANSPORTER MGTE"/>
    <property type="match status" value="1"/>
</dbReference>
<keyword evidence="4 9" id="KW-0812">Transmembrane</keyword>
<evidence type="ECO:0000256" key="9">
    <source>
        <dbReference type="SAM" id="Phobius"/>
    </source>
</evidence>
<keyword evidence="6 9" id="KW-1133">Transmembrane helix</keyword>
<name>A0A7S6U326_9CYAN</name>
<keyword evidence="7 9" id="KW-0472">Membrane</keyword>
<keyword evidence="5" id="KW-0460">Magnesium</keyword>
<dbReference type="AlphaFoldDB" id="A0A7S6U326"/>
<dbReference type="RefSeq" id="WP_200989318.1">
    <property type="nucleotide sequence ID" value="NZ_CP063311.1"/>
</dbReference>
<dbReference type="KEGG" id="aee:IM676_05730"/>
<evidence type="ECO:0000256" key="2">
    <source>
        <dbReference type="ARBA" id="ARBA00009749"/>
    </source>
</evidence>
<dbReference type="SUPFAM" id="SSF158791">
    <property type="entry name" value="MgtE N-terminal domain-like"/>
    <property type="match status" value="1"/>
</dbReference>
<feature type="transmembrane region" description="Helical" evidence="9">
    <location>
        <begin position="190"/>
        <end position="216"/>
    </location>
</feature>
<feature type="transmembrane region" description="Helical" evidence="9">
    <location>
        <begin position="150"/>
        <end position="169"/>
    </location>
</feature>
<evidence type="ECO:0000259" key="10">
    <source>
        <dbReference type="Pfam" id="PF01769"/>
    </source>
</evidence>
<keyword evidence="3" id="KW-0813">Transport</keyword>
<feature type="transmembrane region" description="Helical" evidence="9">
    <location>
        <begin position="267"/>
        <end position="290"/>
    </location>
</feature>
<feature type="transmembrane region" description="Helical" evidence="9">
    <location>
        <begin position="127"/>
        <end position="144"/>
    </location>
</feature>
<dbReference type="Gene3D" id="1.10.357.20">
    <property type="entry name" value="SLC41 divalent cation transporters, integral membrane domain"/>
    <property type="match status" value="1"/>
</dbReference>
<feature type="transmembrane region" description="Helical" evidence="9">
    <location>
        <begin position="228"/>
        <end position="255"/>
    </location>
</feature>
<feature type="domain" description="SLC41A/MgtE integral membrane" evidence="10">
    <location>
        <begin position="161"/>
        <end position="283"/>
    </location>
</feature>
<feature type="compositionally biased region" description="Acidic residues" evidence="8">
    <location>
        <begin position="1"/>
        <end position="11"/>
    </location>
</feature>
<gene>
    <name evidence="11" type="ORF">IM676_05730</name>
</gene>
<dbReference type="EMBL" id="CP063311">
    <property type="protein sequence ID" value="QOV23785.1"/>
    <property type="molecule type" value="Genomic_DNA"/>
</dbReference>
<evidence type="ECO:0000256" key="1">
    <source>
        <dbReference type="ARBA" id="ARBA00004141"/>
    </source>
</evidence>
<evidence type="ECO:0000256" key="7">
    <source>
        <dbReference type="ARBA" id="ARBA00023136"/>
    </source>
</evidence>
<dbReference type="Proteomes" id="UP000593846">
    <property type="component" value="Chromosome"/>
</dbReference>
<comment type="subcellular location">
    <subcellularLocation>
        <location evidence="1">Membrane</location>
        <topology evidence="1">Multi-pass membrane protein</topology>
    </subcellularLocation>
</comment>
<organism evidence="11 12">
    <name type="scientific">Anabaenopsis elenkinii CCIBt3563</name>
    <dbReference type="NCBI Taxonomy" id="2779889"/>
    <lineage>
        <taxon>Bacteria</taxon>
        <taxon>Bacillati</taxon>
        <taxon>Cyanobacteriota</taxon>
        <taxon>Cyanophyceae</taxon>
        <taxon>Nostocales</taxon>
        <taxon>Nodulariaceae</taxon>
        <taxon>Anabaenopsis</taxon>
    </lineage>
</organism>
<evidence type="ECO:0000256" key="4">
    <source>
        <dbReference type="ARBA" id="ARBA00022692"/>
    </source>
</evidence>
<dbReference type="InterPro" id="IPR036739">
    <property type="entry name" value="SLC41_membr_dom_sf"/>
</dbReference>
<dbReference type="GO" id="GO:0016020">
    <property type="term" value="C:membrane"/>
    <property type="evidence" value="ECO:0007669"/>
    <property type="project" value="UniProtKB-SubCell"/>
</dbReference>
<reference evidence="12" key="1">
    <citation type="submission" date="2020-10" db="EMBL/GenBank/DDBJ databases">
        <title>Genome-based taxonomic classification of the species Anabaenopsis elenkinii.</title>
        <authorList>
            <person name="Delbaje E."/>
            <person name="Andreote A.P.D."/>
            <person name="Pellegrinetti T.A."/>
            <person name="Cruz R.B."/>
            <person name="Branco L.H.Z."/>
            <person name="Fiore M.F."/>
        </authorList>
    </citation>
    <scope>NUCLEOTIDE SEQUENCE [LARGE SCALE GENOMIC DNA]</scope>
    <source>
        <strain evidence="12">CCIBt3563</strain>
    </source>
</reference>
<sequence length="292" mass="32217">MDSCEEVETGEDAPPLPLPEQGNIQENQNIFGDQTITDIATEITKLPCGWQAEAFYKLPRNQAIAVYQYLNSSVQERLREDFHKQDTLNFTAELSPQERRQLFELLYTPNPQENEEHSPLGIVKRRLGWLFILLVASTSTTAVIKSQQEILQQVVVLASFIPLLIAYGGNVSTQTATVVVRALHSQKSQFNALITQVLYREMTAGMIIGVILGILVTGEALLLQDNPIVALVIGISLFAISLLASFCGSMLPFFFQVLGFDPALMSAPLAATLVDVAGILIYLQIARLILDI</sequence>
<evidence type="ECO:0000313" key="12">
    <source>
        <dbReference type="Proteomes" id="UP000593846"/>
    </source>
</evidence>
<keyword evidence="12" id="KW-1185">Reference proteome</keyword>
<evidence type="ECO:0000256" key="3">
    <source>
        <dbReference type="ARBA" id="ARBA00022448"/>
    </source>
</evidence>
<evidence type="ECO:0000313" key="11">
    <source>
        <dbReference type="EMBL" id="QOV23785.1"/>
    </source>
</evidence>
<dbReference type="PANTHER" id="PTHR41394">
    <property type="entry name" value="MAGNESIUM TRANSPORTER MGTE"/>
    <property type="match status" value="1"/>
</dbReference>
<feature type="region of interest" description="Disordered" evidence="8">
    <location>
        <begin position="1"/>
        <end position="20"/>
    </location>
</feature>
<protein>
    <submittedName>
        <fullName evidence="11">Magnesium transporter</fullName>
    </submittedName>
</protein>